<feature type="region of interest" description="Disordered" evidence="5">
    <location>
        <begin position="1135"/>
        <end position="1221"/>
    </location>
</feature>
<dbReference type="Pfam" id="PF07714">
    <property type="entry name" value="PK_Tyr_Ser-Thr"/>
    <property type="match status" value="1"/>
</dbReference>
<dbReference type="GeneID" id="14887180"/>
<feature type="compositionally biased region" description="Basic and acidic residues" evidence="5">
    <location>
        <begin position="1212"/>
        <end position="1221"/>
    </location>
</feature>
<dbReference type="OrthoDB" id="28530at2759"/>
<dbReference type="EMBL" id="KB206756">
    <property type="protein sequence ID" value="ELP88389.1"/>
    <property type="molecule type" value="Genomic_DNA"/>
</dbReference>
<feature type="compositionally biased region" description="Low complexity" evidence="5">
    <location>
        <begin position="787"/>
        <end position="801"/>
    </location>
</feature>
<sequence length="1221" mass="138398">MTLHFIFIFLFTLFNVPISGTEVTELEYNMKGLCGDNVVDIYSEECDGTEGCTEDCLCSDGYTVKAQGGCELLCAYNSNCLTGCLKPDMCEICNTTVGYTSDCQSCQEDYIWFGVGQCKSITEETIDTCGTFMNRHSDNPNFTISINAATFNGSLIIDQPALDVQYLSINKCTRSVDRRKPYTYGYWFKLVSDTTRKLFVQVDEIYSQEDKEYYEFQDKTIGNDYIITVQKKCSNSTSLITDDKCVASNYGTTENVLSPQISIEAEANVPYYLFVHSKFASSKMKDMKLFVTGIKHVCSYASERLYWADLSRGITKVLSEEKSLLSKNVCNTDLVKGHWFRFIGADQILNFSMCNSKEDKLSLALMSVDPKDYGYSIYDITVDIDCLDFTKARCELEKDSGCPNSILPKMTFTFSSKRWYFLFVGIHEESNVEMVLDIDLTCTDKCGEHGLCSSYLGACTCEEHYVLKHGTCVLCGNGQLDEGEECELSIDGYDDPQCTSECNCIFGTEPMPIDNVTKCALPTCGNNQIDENEECDGGFGCDHCLCVNGTKSYNKSRLYCLAATCGNKRIDGDEECDSGDYCVECECQENSYKHNRDVNCSKYSYKLKGDMFLVEVVGSYLIFYFVVCIWVFVAHHKLTKDIKQEIDDEKLVIFENTVIPFDKTNSQYIDLKMENSFFNFSKKAIDFGEKRPEIDEPCEDEITLTNTWTENMHFTFHAGDYNKYSVMCKPFSGTVRPKESVILTITFIARCTTVLNERVPITIRYGKLQNIIKEIKKENPDLIAQASQSSQNSEGEKSSSSVKRRVSNSETRPSTQTTTSSSKGNSSSKDKSSKNSSKNSKSRRKKSKVSKFHVYLNLQVESALSTKLDYEEIHLQHPPIGGGTFGIVYRAEWRKVDVAVKVMKSDLVDMMDLLPNFVQEAEMMERIRCPFIVNFIGSVITPDTLCLVTEFCQLGSLRKFMQTNPISDFLKVRFCQDVARGMEYLHENDILHRDLKTDNILVYSKNPHDPTTTKISDFGTSRSFIESSSKIALQQIGTPVYMAPEISRKDQMTLKSDVFSFAICMLEIWVGRDVYPSDKFPDSESILRFVGGGKRLEIPQNCIFANLIEKSWQHQVNTRPSFKEISKALDTMEKTFANSQRSDSDSSSKKRKSMKNSKITSKNTETTTTSQQESEEPTPRFVHKEEKFENSEEKRIEEKEAKIEEKGDDDTLESKSSVKDN</sequence>
<keyword evidence="9" id="KW-0808">Transferase</keyword>
<evidence type="ECO:0000313" key="9">
    <source>
        <dbReference type="EMBL" id="ELP88389.1"/>
    </source>
</evidence>
<dbReference type="Gene3D" id="2.60.40.10">
    <property type="entry name" value="Immunoglobulins"/>
    <property type="match status" value="1"/>
</dbReference>
<dbReference type="GO" id="GO:0005524">
    <property type="term" value="F:ATP binding"/>
    <property type="evidence" value="ECO:0007669"/>
    <property type="project" value="UniProtKB-UniRule"/>
</dbReference>
<keyword evidence="9" id="KW-0418">Kinase</keyword>
<dbReference type="PROSITE" id="PS00108">
    <property type="entry name" value="PROTEIN_KINASE_ST"/>
    <property type="match status" value="1"/>
</dbReference>
<dbReference type="InterPro" id="IPR053215">
    <property type="entry name" value="TKL_Ser/Thr_kinase"/>
</dbReference>
<dbReference type="PROSITE" id="PS00107">
    <property type="entry name" value="PROTEIN_KINASE_ATP"/>
    <property type="match status" value="1"/>
</dbReference>
<dbReference type="InterPro" id="IPR013783">
    <property type="entry name" value="Ig-like_fold"/>
</dbReference>
<dbReference type="InterPro" id="IPR000719">
    <property type="entry name" value="Prot_kinase_dom"/>
</dbReference>
<dbReference type="GO" id="GO:0004715">
    <property type="term" value="F:non-membrane spanning protein tyrosine kinase activity"/>
    <property type="evidence" value="ECO:0007669"/>
    <property type="project" value="UniProtKB-EC"/>
</dbReference>
<feature type="signal peptide" evidence="7">
    <location>
        <begin position="1"/>
        <end position="20"/>
    </location>
</feature>
<evidence type="ECO:0000256" key="6">
    <source>
        <dbReference type="SAM" id="Phobius"/>
    </source>
</evidence>
<dbReference type="AlphaFoldDB" id="A0A0A1U2Y7"/>
<dbReference type="SMART" id="SM00220">
    <property type="entry name" value="S_TKc"/>
    <property type="match status" value="1"/>
</dbReference>
<feature type="transmembrane region" description="Helical" evidence="6">
    <location>
        <begin position="611"/>
        <end position="633"/>
    </location>
</feature>
<feature type="chain" id="PRO_5001980492" evidence="7">
    <location>
        <begin position="21"/>
        <end position="1221"/>
    </location>
</feature>
<keyword evidence="10" id="KW-1185">Reference proteome</keyword>
<proteinExistence type="predicted"/>
<evidence type="ECO:0000256" key="7">
    <source>
        <dbReference type="SAM" id="SignalP"/>
    </source>
</evidence>
<evidence type="ECO:0000256" key="5">
    <source>
        <dbReference type="SAM" id="MobiDB-lite"/>
    </source>
</evidence>
<dbReference type="VEuPathDB" id="AmoebaDB:EIN_228820"/>
<dbReference type="InterPro" id="IPR017441">
    <property type="entry name" value="Protein_kinase_ATP_BS"/>
</dbReference>
<feature type="region of interest" description="Disordered" evidence="5">
    <location>
        <begin position="783"/>
        <end position="848"/>
    </location>
</feature>
<evidence type="ECO:0000256" key="2">
    <source>
        <dbReference type="ARBA" id="ARBA00022741"/>
    </source>
</evidence>
<dbReference type="PROSITE" id="PS50011">
    <property type="entry name" value="PROTEIN_KINASE_DOM"/>
    <property type="match status" value="1"/>
</dbReference>
<name>A0A0A1U2Y7_ENTIV</name>
<accession>A0A0A1U2Y7</accession>
<dbReference type="EC" id="2.7.10.2" evidence="9"/>
<dbReference type="RefSeq" id="XP_004255160.1">
    <property type="nucleotide sequence ID" value="XM_004255112.1"/>
</dbReference>
<dbReference type="PANTHER" id="PTHR45756">
    <property type="entry name" value="PALMITOYLTRANSFERASE"/>
    <property type="match status" value="1"/>
</dbReference>
<dbReference type="InterPro" id="IPR011009">
    <property type="entry name" value="Kinase-like_dom_sf"/>
</dbReference>
<dbReference type="InterPro" id="IPR008271">
    <property type="entry name" value="Ser/Thr_kinase_AS"/>
</dbReference>
<evidence type="ECO:0000256" key="3">
    <source>
        <dbReference type="ARBA" id="ARBA00022840"/>
    </source>
</evidence>
<keyword evidence="2 4" id="KW-0547">Nucleotide-binding</keyword>
<dbReference type="PANTHER" id="PTHR45756:SF1">
    <property type="entry name" value="PROTEIN KINASE DOMAIN CONTAINING PROTEIN"/>
    <property type="match status" value="1"/>
</dbReference>
<feature type="compositionally biased region" description="Low complexity" evidence="5">
    <location>
        <begin position="808"/>
        <end position="827"/>
    </location>
</feature>
<keyword evidence="6" id="KW-1133">Transmembrane helix</keyword>
<feature type="domain" description="Protein kinase" evidence="8">
    <location>
        <begin position="874"/>
        <end position="1136"/>
    </location>
</feature>
<dbReference type="KEGG" id="eiv:EIN_228820"/>
<keyword evidence="6" id="KW-0812">Transmembrane</keyword>
<dbReference type="Proteomes" id="UP000014680">
    <property type="component" value="Unassembled WGS sequence"/>
</dbReference>
<reference evidence="9 10" key="1">
    <citation type="submission" date="2012-10" db="EMBL/GenBank/DDBJ databases">
        <authorList>
            <person name="Zafar N."/>
            <person name="Inman J."/>
            <person name="Hall N."/>
            <person name="Lorenzi H."/>
            <person name="Caler E."/>
        </authorList>
    </citation>
    <scope>NUCLEOTIDE SEQUENCE [LARGE SCALE GENOMIC DNA]</scope>
    <source>
        <strain evidence="9 10">IP1</strain>
    </source>
</reference>
<feature type="compositionally biased region" description="Basic and acidic residues" evidence="5">
    <location>
        <begin position="1182"/>
        <end position="1205"/>
    </location>
</feature>
<dbReference type="GO" id="GO:0004674">
    <property type="term" value="F:protein serine/threonine kinase activity"/>
    <property type="evidence" value="ECO:0007669"/>
    <property type="project" value="UniProtKB-KW"/>
</dbReference>
<keyword evidence="7" id="KW-0732">Signal</keyword>
<evidence type="ECO:0000256" key="4">
    <source>
        <dbReference type="PROSITE-ProRule" id="PRU10141"/>
    </source>
</evidence>
<dbReference type="Gene3D" id="1.10.510.10">
    <property type="entry name" value="Transferase(Phosphotransferase) domain 1"/>
    <property type="match status" value="1"/>
</dbReference>
<protein>
    <submittedName>
        <fullName evidence="9">Serine-threonine protein kinase, putative</fullName>
        <ecNumber evidence="9">2.7.10.2</ecNumber>
    </submittedName>
</protein>
<gene>
    <name evidence="9" type="ORF">EIN_228820</name>
</gene>
<dbReference type="Gene3D" id="3.30.200.20">
    <property type="entry name" value="Phosphorylase Kinase, domain 1"/>
    <property type="match status" value="1"/>
</dbReference>
<organism evidence="9 10">
    <name type="scientific">Entamoeba invadens IP1</name>
    <dbReference type="NCBI Taxonomy" id="370355"/>
    <lineage>
        <taxon>Eukaryota</taxon>
        <taxon>Amoebozoa</taxon>
        <taxon>Evosea</taxon>
        <taxon>Archamoebae</taxon>
        <taxon>Mastigamoebida</taxon>
        <taxon>Entamoebidae</taxon>
        <taxon>Entamoeba</taxon>
    </lineage>
</organism>
<dbReference type="InterPro" id="IPR001245">
    <property type="entry name" value="Ser-Thr/Tyr_kinase_cat_dom"/>
</dbReference>
<keyword evidence="3 4" id="KW-0067">ATP-binding</keyword>
<evidence type="ECO:0000259" key="8">
    <source>
        <dbReference type="PROSITE" id="PS50011"/>
    </source>
</evidence>
<evidence type="ECO:0000256" key="1">
    <source>
        <dbReference type="ARBA" id="ARBA00022527"/>
    </source>
</evidence>
<feature type="binding site" evidence="4">
    <location>
        <position position="901"/>
    </location>
    <ligand>
        <name>ATP</name>
        <dbReference type="ChEBI" id="CHEBI:30616"/>
    </ligand>
</feature>
<keyword evidence="6" id="KW-0472">Membrane</keyword>
<evidence type="ECO:0000313" key="10">
    <source>
        <dbReference type="Proteomes" id="UP000014680"/>
    </source>
</evidence>
<dbReference type="SUPFAM" id="SSF56112">
    <property type="entry name" value="Protein kinase-like (PK-like)"/>
    <property type="match status" value="1"/>
</dbReference>
<dbReference type="CDD" id="cd13999">
    <property type="entry name" value="STKc_MAP3K-like"/>
    <property type="match status" value="1"/>
</dbReference>
<keyword evidence="1" id="KW-0723">Serine/threonine-protein kinase</keyword>